<dbReference type="PANTHER" id="PTHR44591">
    <property type="entry name" value="STRESS RESPONSE REGULATOR PROTEIN 1"/>
    <property type="match status" value="1"/>
</dbReference>
<evidence type="ECO:0000313" key="6">
    <source>
        <dbReference type="Proteomes" id="UP000739411"/>
    </source>
</evidence>
<dbReference type="AlphaFoldDB" id="A0A935MZY7"/>
<proteinExistence type="predicted"/>
<dbReference type="CDD" id="cd00156">
    <property type="entry name" value="REC"/>
    <property type="match status" value="1"/>
</dbReference>
<feature type="modified residue" description="4-aspartylphosphate" evidence="2">
    <location>
        <position position="201"/>
    </location>
</feature>
<feature type="domain" description="Response regulatory" evidence="4">
    <location>
        <begin position="2"/>
        <end position="118"/>
    </location>
</feature>
<feature type="modified residue" description="4-aspartylphosphate" evidence="2">
    <location>
        <position position="53"/>
    </location>
</feature>
<dbReference type="Pfam" id="PF00072">
    <property type="entry name" value="Response_reg"/>
    <property type="match status" value="2"/>
</dbReference>
<dbReference type="InterPro" id="IPR001789">
    <property type="entry name" value="Sig_transdc_resp-reg_receiver"/>
</dbReference>
<dbReference type="Gene3D" id="3.40.50.2300">
    <property type="match status" value="2"/>
</dbReference>
<dbReference type="InterPro" id="IPR011006">
    <property type="entry name" value="CheY-like_superfamily"/>
</dbReference>
<dbReference type="PROSITE" id="PS50110">
    <property type="entry name" value="RESPONSE_REGULATORY"/>
    <property type="match status" value="2"/>
</dbReference>
<dbReference type="SMART" id="SM00448">
    <property type="entry name" value="REC"/>
    <property type="match status" value="2"/>
</dbReference>
<evidence type="ECO:0000313" key="5">
    <source>
        <dbReference type="EMBL" id="MBK7417411.1"/>
    </source>
</evidence>
<accession>A0A935MZY7</accession>
<evidence type="ECO:0000256" key="2">
    <source>
        <dbReference type="PROSITE-ProRule" id="PRU00169"/>
    </source>
</evidence>
<dbReference type="InterPro" id="IPR050595">
    <property type="entry name" value="Bact_response_regulator"/>
</dbReference>
<name>A0A935MZY7_9RHOO</name>
<gene>
    <name evidence="5" type="ORF">IPJ38_22285</name>
</gene>
<evidence type="ECO:0000256" key="3">
    <source>
        <dbReference type="SAM" id="MobiDB-lite"/>
    </source>
</evidence>
<feature type="domain" description="Response regulatory" evidence="4">
    <location>
        <begin position="151"/>
        <end position="266"/>
    </location>
</feature>
<feature type="region of interest" description="Disordered" evidence="3">
    <location>
        <begin position="127"/>
        <end position="148"/>
    </location>
</feature>
<reference evidence="5 6" key="1">
    <citation type="submission" date="2020-10" db="EMBL/GenBank/DDBJ databases">
        <title>Connecting structure to function with the recovery of over 1000 high-quality activated sludge metagenome-assembled genomes encoding full-length rRNA genes using long-read sequencing.</title>
        <authorList>
            <person name="Singleton C.M."/>
            <person name="Petriglieri F."/>
            <person name="Kristensen J.M."/>
            <person name="Kirkegaard R.H."/>
            <person name="Michaelsen T.Y."/>
            <person name="Andersen M.H."/>
            <person name="Karst S.M."/>
            <person name="Dueholm M.S."/>
            <person name="Nielsen P.H."/>
            <person name="Albertsen M."/>
        </authorList>
    </citation>
    <scope>NUCLEOTIDE SEQUENCE [LARGE SCALE GENOMIC DNA]</scope>
    <source>
        <strain evidence="5">EsbW_18-Q3-R4-48_BATAC.463</strain>
    </source>
</reference>
<sequence>MRILIVDDNASLRQLLASLFTDAGHEVVALLEDGSERVEAEIKRTQPDIICLDYNLPGRDGLAILQSIQTFAPQIDVLFMTASDESDIAKRAADAGASGFIRKPFGQAQIVRELGVVCETRKHAAPASSETNAKTVTPMPNLDGPKSRRGTAVIADDSGSVRLVLKGILQECGLHVVQTVANGGDAVIAARNHQPQVLCLDVNMPEMGGLEALPLIRAASPHTAVVMVTGNADKTVVAVAASHGASGYIIKPLRPAHVIAYMDRLFK</sequence>
<evidence type="ECO:0000256" key="1">
    <source>
        <dbReference type="ARBA" id="ARBA00022553"/>
    </source>
</evidence>
<dbReference type="Proteomes" id="UP000739411">
    <property type="component" value="Unassembled WGS sequence"/>
</dbReference>
<dbReference type="GO" id="GO:0000160">
    <property type="term" value="P:phosphorelay signal transduction system"/>
    <property type="evidence" value="ECO:0007669"/>
    <property type="project" value="InterPro"/>
</dbReference>
<dbReference type="SUPFAM" id="SSF52172">
    <property type="entry name" value="CheY-like"/>
    <property type="match status" value="2"/>
</dbReference>
<comment type="caution">
    <text evidence="5">The sequence shown here is derived from an EMBL/GenBank/DDBJ whole genome shotgun (WGS) entry which is preliminary data.</text>
</comment>
<protein>
    <submittedName>
        <fullName evidence="5">Response regulator</fullName>
    </submittedName>
</protein>
<dbReference type="PANTHER" id="PTHR44591:SF3">
    <property type="entry name" value="RESPONSE REGULATORY DOMAIN-CONTAINING PROTEIN"/>
    <property type="match status" value="1"/>
</dbReference>
<evidence type="ECO:0000259" key="4">
    <source>
        <dbReference type="PROSITE" id="PS50110"/>
    </source>
</evidence>
<organism evidence="5 6">
    <name type="scientific">Candidatus Dechloromonas phosphorivorans</name>
    <dbReference type="NCBI Taxonomy" id="2899244"/>
    <lineage>
        <taxon>Bacteria</taxon>
        <taxon>Pseudomonadati</taxon>
        <taxon>Pseudomonadota</taxon>
        <taxon>Betaproteobacteria</taxon>
        <taxon>Rhodocyclales</taxon>
        <taxon>Azonexaceae</taxon>
        <taxon>Dechloromonas</taxon>
    </lineage>
</organism>
<keyword evidence="1 2" id="KW-0597">Phosphoprotein</keyword>
<dbReference type="EMBL" id="JADJMS010000051">
    <property type="protein sequence ID" value="MBK7417411.1"/>
    <property type="molecule type" value="Genomic_DNA"/>
</dbReference>